<sequence length="303" mass="33978">MNAFLKVLTTALLLFSSLPITFSAPTRAGFYIPDHIQEVSFRYRSIDKLIILPVIINDSIQLNLILDTGCRNLVLFGKRFQKLFTLEPDKRVQFSGLGSGRAVNGALSLKNKVSINDVLGENIPVIIIPNQNLFSVYNNVHGVIGYDIFTKFEVELNPSIQLITFRPAITASLNEDYISVPIRVTDARPIIDCRVVLDKNQTHVCDLMIDTGSTLGLLLKTTDLNDYKVYSSERVIGRGLNGDIEGFETTTEKLLLNTLEMTHLRTGIIHSPWHNHASIGMDVLKDYIFVLNYCKGYAGFRKV</sequence>
<reference evidence="2 3" key="1">
    <citation type="submission" date="2017-02" db="EMBL/GenBank/DDBJ databases">
        <authorList>
            <person name="Peterson S.W."/>
        </authorList>
    </citation>
    <scope>NUCLEOTIDE SEQUENCE [LARGE SCALE GENOMIC DNA]</scope>
    <source>
        <strain evidence="2 3">DSM 25262</strain>
    </source>
</reference>
<keyword evidence="3" id="KW-1185">Reference proteome</keyword>
<evidence type="ECO:0000313" key="2">
    <source>
        <dbReference type="EMBL" id="SKC77997.1"/>
    </source>
</evidence>
<accession>A0A1T5LPS1</accession>
<keyword evidence="1" id="KW-0732">Signal</keyword>
<dbReference type="Proteomes" id="UP000190961">
    <property type="component" value="Unassembled WGS sequence"/>
</dbReference>
<feature type="chain" id="PRO_5013092267" evidence="1">
    <location>
        <begin position="29"/>
        <end position="303"/>
    </location>
</feature>
<dbReference type="Gene3D" id="2.40.70.10">
    <property type="entry name" value="Acid Proteases"/>
    <property type="match status" value="1"/>
</dbReference>
<feature type="signal peptide" evidence="1">
    <location>
        <begin position="1"/>
        <end position="28"/>
    </location>
</feature>
<dbReference type="RefSeq" id="WP_079688175.1">
    <property type="nucleotide sequence ID" value="NZ_FUZU01000002.1"/>
</dbReference>
<dbReference type="STRING" id="688867.SAMN05660236_3668"/>
<dbReference type="GO" id="GO:0006508">
    <property type="term" value="P:proteolysis"/>
    <property type="evidence" value="ECO:0007669"/>
    <property type="project" value="UniProtKB-KW"/>
</dbReference>
<keyword evidence="2" id="KW-0645">Protease</keyword>
<organism evidence="2 3">
    <name type="scientific">Ohtaekwangia koreensis</name>
    <dbReference type="NCBI Taxonomy" id="688867"/>
    <lineage>
        <taxon>Bacteria</taxon>
        <taxon>Pseudomonadati</taxon>
        <taxon>Bacteroidota</taxon>
        <taxon>Cytophagia</taxon>
        <taxon>Cytophagales</taxon>
        <taxon>Fulvivirgaceae</taxon>
        <taxon>Ohtaekwangia</taxon>
    </lineage>
</organism>
<evidence type="ECO:0000313" key="3">
    <source>
        <dbReference type="Proteomes" id="UP000190961"/>
    </source>
</evidence>
<evidence type="ECO:0000256" key="1">
    <source>
        <dbReference type="SAM" id="SignalP"/>
    </source>
</evidence>
<name>A0A1T5LPS1_9BACT</name>
<gene>
    <name evidence="2" type="ORF">SAMN05660236_3668</name>
</gene>
<proteinExistence type="predicted"/>
<dbReference type="EMBL" id="FUZU01000002">
    <property type="protein sequence ID" value="SKC77997.1"/>
    <property type="molecule type" value="Genomic_DNA"/>
</dbReference>
<dbReference type="InterPro" id="IPR021109">
    <property type="entry name" value="Peptidase_aspartic_dom_sf"/>
</dbReference>
<dbReference type="Pfam" id="PF13650">
    <property type="entry name" value="Asp_protease_2"/>
    <property type="match status" value="1"/>
</dbReference>
<keyword evidence="2" id="KW-0378">Hydrolase</keyword>
<dbReference type="OrthoDB" id="3521766at2"/>
<dbReference type="GO" id="GO:0008233">
    <property type="term" value="F:peptidase activity"/>
    <property type="evidence" value="ECO:0007669"/>
    <property type="project" value="UniProtKB-KW"/>
</dbReference>
<dbReference type="AlphaFoldDB" id="A0A1T5LPS1"/>
<protein>
    <submittedName>
        <fullName evidence="2">Aspartyl protease</fullName>
    </submittedName>
</protein>